<dbReference type="OrthoDB" id="345006at2"/>
<dbReference type="RefSeq" id="WP_100709828.1">
    <property type="nucleotide sequence ID" value="NZ_NPDR01000003.1"/>
</dbReference>
<evidence type="ECO:0008006" key="3">
    <source>
        <dbReference type="Google" id="ProtNLM"/>
    </source>
</evidence>
<name>A0A2M9YCG2_9LEPT</name>
<dbReference type="InterPro" id="IPR011050">
    <property type="entry name" value="Pectin_lyase_fold/virulence"/>
</dbReference>
<accession>A0A2M9YCG2</accession>
<evidence type="ECO:0000313" key="1">
    <source>
        <dbReference type="EMBL" id="PJZ49254.1"/>
    </source>
</evidence>
<proteinExistence type="predicted"/>
<reference evidence="1 2" key="1">
    <citation type="submission" date="2017-07" db="EMBL/GenBank/DDBJ databases">
        <title>Leptospira spp. isolated from tropical soils.</title>
        <authorList>
            <person name="Thibeaux R."/>
            <person name="Iraola G."/>
            <person name="Ferres I."/>
            <person name="Bierque E."/>
            <person name="Girault D."/>
            <person name="Soupe-Gilbert M.-E."/>
            <person name="Picardeau M."/>
            <person name="Goarant C."/>
        </authorList>
    </citation>
    <scope>NUCLEOTIDE SEQUENCE [LARGE SCALE GENOMIC DNA]</scope>
    <source>
        <strain evidence="1 2">FH4-C-A2</strain>
    </source>
</reference>
<sequence length="805" mass="85182">MKYYSYRVLFFLLFFLSNIYCYKPPQASTLLDLFTLKTDIDAFNTPIKVFVQVSGLSSGTLTVSNLLGETLDFPSNGSKTFPTLVKMGNEYSVSVIGISGASVQQQCKISNPDGPIIYPRTVIFISCGKVFYDLSVKVIGLDPSIAGTSPLVLQNQSDKITFTGDGTKTFAHKVGDSANYSVSFVSIPTSHSCSFIPNGSGNGNMSGAALTLLLDCISILEIFPKSKILTPNGKVSIRLSFHGVDPGSCSFDPIIIAGKNNVASLGNPPSITYPSGPDDDTIVILPNSPDKWGPPGNSFFELIGCTAKSIPIQNGNPIHYDFVTSSNIRLVDENNGIDDPGCGTGFGPSAFCRSIEKGVQECDLSGSICSVFVAEGSYTPISQIFLGGTTSLFGGFAPGFPDLDSDPSIHPTRIVDDTLSSCGTSFSNFCNAILISTTSLSSPTTNLSVSGFQIQMNLIGDYSTGIQVLDSRNNLGQIIISKNMIFGNETNSNGFGIRAGLIINQSDNVIVTENWLRGGSGRSHSIGAMLEGSGSAAQPIILSRNILDGLVSIEPAGFSAGVWIETGIFEGAIISENKINAYQYLNPSLVSENSYGIIFTDAVDSSNIINNDIYIGNSTNSSIGTSAGIFTQAGFGIHKILNNQIFSRNLAANSAGLIFGSPPETPSVIRGNNYFVSVPVVIGFDQYIFCGSTLNQEDCAHPISGQSVGDFSNSYGADPKFADTIDIEKIWNFNLPVGIPTSANSPCSSIYGGVDLNTITLPITAFPFIQTDFYGSIRTNSSSPFTPSGAGSISIGAIESDSDCF</sequence>
<dbReference type="Proteomes" id="UP000231926">
    <property type="component" value="Unassembled WGS sequence"/>
</dbReference>
<dbReference type="AlphaFoldDB" id="A0A2M9YCG2"/>
<protein>
    <recommendedName>
        <fullName evidence="3">Right handed beta helix domain-containing protein</fullName>
    </recommendedName>
</protein>
<keyword evidence="2" id="KW-1185">Reference proteome</keyword>
<gene>
    <name evidence="1" type="ORF">CH362_07905</name>
</gene>
<comment type="caution">
    <text evidence="1">The sequence shown here is derived from an EMBL/GenBank/DDBJ whole genome shotgun (WGS) entry which is preliminary data.</text>
</comment>
<dbReference type="SUPFAM" id="SSF51126">
    <property type="entry name" value="Pectin lyase-like"/>
    <property type="match status" value="1"/>
</dbReference>
<evidence type="ECO:0000313" key="2">
    <source>
        <dbReference type="Proteomes" id="UP000231926"/>
    </source>
</evidence>
<organism evidence="1 2">
    <name type="scientific">Leptospira saintgironsiae</name>
    <dbReference type="NCBI Taxonomy" id="2023183"/>
    <lineage>
        <taxon>Bacteria</taxon>
        <taxon>Pseudomonadati</taxon>
        <taxon>Spirochaetota</taxon>
        <taxon>Spirochaetia</taxon>
        <taxon>Leptospirales</taxon>
        <taxon>Leptospiraceae</taxon>
        <taxon>Leptospira</taxon>
    </lineage>
</organism>
<dbReference type="EMBL" id="NPDR01000003">
    <property type="protein sequence ID" value="PJZ49254.1"/>
    <property type="molecule type" value="Genomic_DNA"/>
</dbReference>